<accession>S9SIQ7</accession>
<dbReference type="RefSeq" id="WP_021097147.1">
    <property type="nucleotide sequence ID" value="NZ_KE557320.1"/>
</dbReference>
<dbReference type="InterPro" id="IPR005135">
    <property type="entry name" value="Endo/exonuclease/phosphatase"/>
</dbReference>
<protein>
    <submittedName>
        <fullName evidence="2">Metal-dependent hydrolase</fullName>
    </submittedName>
</protein>
<dbReference type="SUPFAM" id="SSF56219">
    <property type="entry name" value="DNase I-like"/>
    <property type="match status" value="1"/>
</dbReference>
<dbReference type="GO" id="GO:0016787">
    <property type="term" value="F:hydrolase activity"/>
    <property type="evidence" value="ECO:0007669"/>
    <property type="project" value="UniProtKB-KW"/>
</dbReference>
<evidence type="ECO:0000313" key="2">
    <source>
        <dbReference type="EMBL" id="EPX86239.1"/>
    </source>
</evidence>
<keyword evidence="3" id="KW-1185">Reference proteome</keyword>
<dbReference type="InterPro" id="IPR051916">
    <property type="entry name" value="GPI-anchor_lipid_remodeler"/>
</dbReference>
<evidence type="ECO:0000313" key="3">
    <source>
        <dbReference type="Proteomes" id="UP000015346"/>
    </source>
</evidence>
<name>S9SIQ7_9RHOB</name>
<keyword evidence="2" id="KW-0378">Hydrolase</keyword>
<dbReference type="PANTHER" id="PTHR14859:SF15">
    <property type="entry name" value="ENDONUCLEASE_EXONUCLEASE_PHOSPHATASE DOMAIN-CONTAINING PROTEIN"/>
    <property type="match status" value="1"/>
</dbReference>
<dbReference type="Pfam" id="PF03372">
    <property type="entry name" value="Exo_endo_phos"/>
    <property type="match status" value="1"/>
</dbReference>
<proteinExistence type="predicted"/>
<gene>
    <name evidence="2" type="ORF">ruthe_01049</name>
</gene>
<feature type="domain" description="Endonuclease/exonuclease/phosphatase" evidence="1">
    <location>
        <begin position="6"/>
        <end position="218"/>
    </location>
</feature>
<sequence length="248" mass="26468">MPIRLASYNIRKAVGLDWRRKPDRILAVLDEIAPDIVVLQEADKRLGERPAAIPHVLIETHGAWLPLDPGPGPSLGWHGNAILLRQGLKGEVIDRLTLPGLEPRGALLARLGGAGPDFLLVAAHLGLDRASRRRQIAAILQAAGSTGLPMVIAGDLNTPRPARLLNGEGQDLTVVTPGPSFHASQPMLALDHMLLGRGVQLVGCGVHQSPLARVASDHLPIWADLELPDPALAIPSEKERMFCHSGGL</sequence>
<reference evidence="2 3" key="1">
    <citation type="journal article" date="2013" name="Stand. Genomic Sci.">
        <title>Genome sequence of the reddish-pigmented Rubellimicrobium thermophilum type strain (DSM 16684(T)), a member of the Roseobacter clade.</title>
        <authorList>
            <person name="Fiebig A."/>
            <person name="Riedel T."/>
            <person name="Gronow S."/>
            <person name="Petersen J."/>
            <person name="Klenk H.P."/>
            <person name="Goker M."/>
        </authorList>
    </citation>
    <scope>NUCLEOTIDE SEQUENCE [LARGE SCALE GENOMIC DNA]</scope>
    <source>
        <strain evidence="2 3">DSM 16684</strain>
    </source>
</reference>
<dbReference type="InterPro" id="IPR036691">
    <property type="entry name" value="Endo/exonu/phosph_ase_sf"/>
</dbReference>
<dbReference type="STRING" id="1123069.ruthe_01049"/>
<dbReference type="AlphaFoldDB" id="S9SIQ7"/>
<dbReference type="OrthoDB" id="9813425at2"/>
<organism evidence="2 3">
    <name type="scientific">Rubellimicrobium thermophilum DSM 16684</name>
    <dbReference type="NCBI Taxonomy" id="1123069"/>
    <lineage>
        <taxon>Bacteria</taxon>
        <taxon>Pseudomonadati</taxon>
        <taxon>Pseudomonadota</taxon>
        <taxon>Alphaproteobacteria</taxon>
        <taxon>Rhodobacterales</taxon>
        <taxon>Roseobacteraceae</taxon>
        <taxon>Rubellimicrobium</taxon>
    </lineage>
</organism>
<dbReference type="EMBL" id="AOLV01000010">
    <property type="protein sequence ID" value="EPX86239.1"/>
    <property type="molecule type" value="Genomic_DNA"/>
</dbReference>
<dbReference type="Proteomes" id="UP000015346">
    <property type="component" value="Unassembled WGS sequence"/>
</dbReference>
<dbReference type="PATRIC" id="fig|1123069.3.peg.1022"/>
<dbReference type="HOGENOM" id="CLU_060500_3_0_5"/>
<dbReference type="Gene3D" id="3.60.10.10">
    <property type="entry name" value="Endonuclease/exonuclease/phosphatase"/>
    <property type="match status" value="1"/>
</dbReference>
<evidence type="ECO:0000259" key="1">
    <source>
        <dbReference type="Pfam" id="PF03372"/>
    </source>
</evidence>
<dbReference type="PANTHER" id="PTHR14859">
    <property type="entry name" value="CALCOFLUOR WHITE HYPERSENSITIVE PROTEIN PRECURSOR"/>
    <property type="match status" value="1"/>
</dbReference>
<dbReference type="GO" id="GO:0006506">
    <property type="term" value="P:GPI anchor biosynthetic process"/>
    <property type="evidence" value="ECO:0007669"/>
    <property type="project" value="TreeGrafter"/>
</dbReference>
<dbReference type="GO" id="GO:0016020">
    <property type="term" value="C:membrane"/>
    <property type="evidence" value="ECO:0007669"/>
    <property type="project" value="GOC"/>
</dbReference>
<comment type="caution">
    <text evidence="2">The sequence shown here is derived from an EMBL/GenBank/DDBJ whole genome shotgun (WGS) entry which is preliminary data.</text>
</comment>